<dbReference type="EMBL" id="BMFK01000001">
    <property type="protein sequence ID" value="GGE60424.1"/>
    <property type="molecule type" value="Genomic_DNA"/>
</dbReference>
<proteinExistence type="predicted"/>
<dbReference type="PANTHER" id="PTHR43861">
    <property type="entry name" value="TRANS-ACONITATE 2-METHYLTRANSFERASE-RELATED"/>
    <property type="match status" value="1"/>
</dbReference>
<evidence type="ECO:0000313" key="2">
    <source>
        <dbReference type="EMBL" id="GGE60424.1"/>
    </source>
</evidence>
<dbReference type="InterPro" id="IPR029063">
    <property type="entry name" value="SAM-dependent_MTases_sf"/>
</dbReference>
<dbReference type="RefSeq" id="WP_188387168.1">
    <property type="nucleotide sequence ID" value="NZ_BMFK01000001.1"/>
</dbReference>
<evidence type="ECO:0000259" key="1">
    <source>
        <dbReference type="Pfam" id="PF08242"/>
    </source>
</evidence>
<comment type="caution">
    <text evidence="2">The sequence shown here is derived from an EMBL/GenBank/DDBJ whole genome shotgun (WGS) entry which is preliminary data.</text>
</comment>
<accession>A0A917EM48</accession>
<gene>
    <name evidence="2" type="ORF">GCM10007140_08410</name>
</gene>
<evidence type="ECO:0000313" key="3">
    <source>
        <dbReference type="Proteomes" id="UP000605259"/>
    </source>
</evidence>
<name>A0A917EM48_9BACI</name>
<protein>
    <recommendedName>
        <fullName evidence="1">Methyltransferase type 12 domain-containing protein</fullName>
    </recommendedName>
</protein>
<keyword evidence="3" id="KW-1185">Reference proteome</keyword>
<dbReference type="Gene3D" id="3.40.50.150">
    <property type="entry name" value="Vaccinia Virus protein VP39"/>
    <property type="match status" value="1"/>
</dbReference>
<sequence length="228" mass="26366">MSNKNWNDKTVHTYEQEIGKKIPGYHVLFDLLGNMYSTIKKQSPELLIIGAGGGQDIITLSKKDREIRFTGVDPSLDMLRLAEFRLQQEQIENEIELIHGTIAALSPAKQFDGAICMLVLHFIQSIDNKKELLQRIYGQLKPGSTFFLSTIYRLEDTAEMAIFMQGWKDYMLQHGISLEQWNRFEKAIGTEFHLITEQELLELFETCGFKEVRSFFSNLLVKGYMMKK</sequence>
<dbReference type="CDD" id="cd02440">
    <property type="entry name" value="AdoMet_MTases"/>
    <property type="match status" value="1"/>
</dbReference>
<dbReference type="Pfam" id="PF08242">
    <property type="entry name" value="Methyltransf_12"/>
    <property type="match status" value="1"/>
</dbReference>
<reference evidence="2" key="1">
    <citation type="journal article" date="2014" name="Int. J. Syst. Evol. Microbiol.">
        <title>Complete genome sequence of Corynebacterium casei LMG S-19264T (=DSM 44701T), isolated from a smear-ripened cheese.</title>
        <authorList>
            <consortium name="US DOE Joint Genome Institute (JGI-PGF)"/>
            <person name="Walter F."/>
            <person name="Albersmeier A."/>
            <person name="Kalinowski J."/>
            <person name="Ruckert C."/>
        </authorList>
    </citation>
    <scope>NUCLEOTIDE SEQUENCE</scope>
    <source>
        <strain evidence="2">CGMCC 1.12698</strain>
    </source>
</reference>
<dbReference type="Proteomes" id="UP000605259">
    <property type="component" value="Unassembled WGS sequence"/>
</dbReference>
<dbReference type="SUPFAM" id="SSF53335">
    <property type="entry name" value="S-adenosyl-L-methionine-dependent methyltransferases"/>
    <property type="match status" value="1"/>
</dbReference>
<reference evidence="2" key="2">
    <citation type="submission" date="2020-09" db="EMBL/GenBank/DDBJ databases">
        <authorList>
            <person name="Sun Q."/>
            <person name="Zhou Y."/>
        </authorList>
    </citation>
    <scope>NUCLEOTIDE SEQUENCE</scope>
    <source>
        <strain evidence="2">CGMCC 1.12698</strain>
    </source>
</reference>
<dbReference type="AlphaFoldDB" id="A0A917EM48"/>
<organism evidence="2 3">
    <name type="scientific">Priestia taiwanensis</name>
    <dbReference type="NCBI Taxonomy" id="1347902"/>
    <lineage>
        <taxon>Bacteria</taxon>
        <taxon>Bacillati</taxon>
        <taxon>Bacillota</taxon>
        <taxon>Bacilli</taxon>
        <taxon>Bacillales</taxon>
        <taxon>Bacillaceae</taxon>
        <taxon>Priestia</taxon>
    </lineage>
</organism>
<dbReference type="InterPro" id="IPR013217">
    <property type="entry name" value="Methyltransf_12"/>
</dbReference>
<feature type="domain" description="Methyltransferase type 12" evidence="1">
    <location>
        <begin position="47"/>
        <end position="145"/>
    </location>
</feature>